<name>A0A2P2QVK2_RHIMU</name>
<dbReference type="EMBL" id="GGEC01090493">
    <property type="protein sequence ID" value="MBX70977.1"/>
    <property type="molecule type" value="Transcribed_RNA"/>
</dbReference>
<organism evidence="1">
    <name type="scientific">Rhizophora mucronata</name>
    <name type="common">Asiatic mangrove</name>
    <dbReference type="NCBI Taxonomy" id="61149"/>
    <lineage>
        <taxon>Eukaryota</taxon>
        <taxon>Viridiplantae</taxon>
        <taxon>Streptophyta</taxon>
        <taxon>Embryophyta</taxon>
        <taxon>Tracheophyta</taxon>
        <taxon>Spermatophyta</taxon>
        <taxon>Magnoliopsida</taxon>
        <taxon>eudicotyledons</taxon>
        <taxon>Gunneridae</taxon>
        <taxon>Pentapetalae</taxon>
        <taxon>rosids</taxon>
        <taxon>fabids</taxon>
        <taxon>Malpighiales</taxon>
        <taxon>Rhizophoraceae</taxon>
        <taxon>Rhizophora</taxon>
    </lineage>
</organism>
<sequence length="33" mass="3817">MFKKQIAKSLYRMHLPVHSCKITSKEITITGIL</sequence>
<reference evidence="1" key="1">
    <citation type="submission" date="2018-02" db="EMBL/GenBank/DDBJ databases">
        <title>Rhizophora mucronata_Transcriptome.</title>
        <authorList>
            <person name="Meera S.P."/>
            <person name="Sreeshan A."/>
            <person name="Augustine A."/>
        </authorList>
    </citation>
    <scope>NUCLEOTIDE SEQUENCE</scope>
    <source>
        <tissue evidence="1">Leaf</tissue>
    </source>
</reference>
<proteinExistence type="predicted"/>
<protein>
    <submittedName>
        <fullName evidence="1">Uncharacterized protein</fullName>
    </submittedName>
</protein>
<accession>A0A2P2QVK2</accession>
<evidence type="ECO:0000313" key="1">
    <source>
        <dbReference type="EMBL" id="MBX70977.1"/>
    </source>
</evidence>
<dbReference type="AlphaFoldDB" id="A0A2P2QVK2"/>